<evidence type="ECO:0000256" key="1">
    <source>
        <dbReference type="SAM" id="MobiDB-lite"/>
    </source>
</evidence>
<feature type="region of interest" description="Disordered" evidence="1">
    <location>
        <begin position="62"/>
        <end position="92"/>
    </location>
</feature>
<dbReference type="PANTHER" id="PTHR24559:SF444">
    <property type="entry name" value="REVERSE TRANSCRIPTASE DOMAIN-CONTAINING PROTEIN"/>
    <property type="match status" value="1"/>
</dbReference>
<comment type="caution">
    <text evidence="3">The sequence shown here is derived from an EMBL/GenBank/DDBJ whole genome shotgun (WGS) entry which is preliminary data.</text>
</comment>
<proteinExistence type="predicted"/>
<dbReference type="InterPro" id="IPR000477">
    <property type="entry name" value="RT_dom"/>
</dbReference>
<gene>
    <name evidence="3" type="ORF">KI387_008545</name>
</gene>
<organism evidence="3 4">
    <name type="scientific">Taxus chinensis</name>
    <name type="common">Chinese yew</name>
    <name type="synonym">Taxus wallichiana var. chinensis</name>
    <dbReference type="NCBI Taxonomy" id="29808"/>
    <lineage>
        <taxon>Eukaryota</taxon>
        <taxon>Viridiplantae</taxon>
        <taxon>Streptophyta</taxon>
        <taxon>Embryophyta</taxon>
        <taxon>Tracheophyta</taxon>
        <taxon>Spermatophyta</taxon>
        <taxon>Pinopsida</taxon>
        <taxon>Pinidae</taxon>
        <taxon>Conifers II</taxon>
        <taxon>Cupressales</taxon>
        <taxon>Taxaceae</taxon>
        <taxon>Taxus</taxon>
    </lineage>
</organism>
<dbReference type="PANTHER" id="PTHR24559">
    <property type="entry name" value="TRANSPOSON TY3-I GAG-POL POLYPROTEIN"/>
    <property type="match status" value="1"/>
</dbReference>
<evidence type="ECO:0000259" key="2">
    <source>
        <dbReference type="Pfam" id="PF00078"/>
    </source>
</evidence>
<dbReference type="Gene3D" id="3.10.10.10">
    <property type="entry name" value="HIV Type 1 Reverse Transcriptase, subunit A, domain 1"/>
    <property type="match status" value="1"/>
</dbReference>
<sequence length="468" mass="53907">MGVVCVVEFQVMKNGTITNPMLLGRPWLRRVHATNYWNEGFMTLGRGRERVKINVIPRHHKVEPVDSSDETDDWTSSNYSSTSEVDTEDEESEVDVSVMDILPVTPTHDPIKLSEEEFDDRLQQIKIGDAVMESEKESYLQLFRRYIHLFTFDYKELHQVSWVEHCIELVDGAKPIKQMPYRMNPNFSKTVKEEIDKLLDAGFIFAVENSEWVSPIVISIKKNGKLRICVDYRKLNKATKKDHYPLPFSYQILDEVAFQECYSFADGYNGYNQVRIVEKDQLKTTFTTPWGTFAYIVMPFGLCNAPATFQCLMNRVFEPYIGTFIRVFLDDFCIYGSKLDHLHQMETTFQRLDEAQASLNPTKCVFGCSKGILLGHVVSRDGIGTDPDKVSKIKDLPFSLNRSKLRSFLGHVGYYRRFIKNFSKTAQPLTQFLKKDVTYEPGNKAHEAFGQLKEALVSSPVLKNPDWS</sequence>
<dbReference type="Gene3D" id="3.30.70.270">
    <property type="match status" value="2"/>
</dbReference>
<dbReference type="SUPFAM" id="SSF56672">
    <property type="entry name" value="DNA/RNA polymerases"/>
    <property type="match status" value="1"/>
</dbReference>
<dbReference type="InterPro" id="IPR043502">
    <property type="entry name" value="DNA/RNA_pol_sf"/>
</dbReference>
<dbReference type="FunFam" id="3.30.70.270:FF:000020">
    <property type="entry name" value="Transposon Tf2-6 polyprotein-like Protein"/>
    <property type="match status" value="1"/>
</dbReference>
<accession>A0AA38CQH0</accession>
<reference evidence="3 4" key="1">
    <citation type="journal article" date="2021" name="Nat. Plants">
        <title>The Taxus genome provides insights into paclitaxel biosynthesis.</title>
        <authorList>
            <person name="Xiong X."/>
            <person name="Gou J."/>
            <person name="Liao Q."/>
            <person name="Li Y."/>
            <person name="Zhou Q."/>
            <person name="Bi G."/>
            <person name="Li C."/>
            <person name="Du R."/>
            <person name="Wang X."/>
            <person name="Sun T."/>
            <person name="Guo L."/>
            <person name="Liang H."/>
            <person name="Lu P."/>
            <person name="Wu Y."/>
            <person name="Zhang Z."/>
            <person name="Ro D.K."/>
            <person name="Shang Y."/>
            <person name="Huang S."/>
            <person name="Yan J."/>
        </authorList>
    </citation>
    <scope>NUCLEOTIDE SEQUENCE [LARGE SCALE GENOMIC DNA]</scope>
    <source>
        <strain evidence="3">Ta-2019</strain>
    </source>
</reference>
<feature type="domain" description="Reverse transcriptase" evidence="2">
    <location>
        <begin position="221"/>
        <end position="376"/>
    </location>
</feature>
<dbReference type="AlphaFoldDB" id="A0AA38CQH0"/>
<dbReference type="Pfam" id="PF00078">
    <property type="entry name" value="RVT_1"/>
    <property type="match status" value="1"/>
</dbReference>
<evidence type="ECO:0000313" key="4">
    <source>
        <dbReference type="Proteomes" id="UP000824469"/>
    </source>
</evidence>
<dbReference type="InterPro" id="IPR053134">
    <property type="entry name" value="RNA-dir_DNA_polymerase"/>
</dbReference>
<name>A0AA38CQH0_TAXCH</name>
<protein>
    <recommendedName>
        <fullName evidence="2">Reverse transcriptase domain-containing protein</fullName>
    </recommendedName>
</protein>
<dbReference type="CDD" id="cd01647">
    <property type="entry name" value="RT_LTR"/>
    <property type="match status" value="1"/>
</dbReference>
<dbReference type="InterPro" id="IPR043128">
    <property type="entry name" value="Rev_trsase/Diguanyl_cyclase"/>
</dbReference>
<feature type="compositionally biased region" description="Low complexity" evidence="1">
    <location>
        <begin position="74"/>
        <end position="84"/>
    </location>
</feature>
<evidence type="ECO:0000313" key="3">
    <source>
        <dbReference type="EMBL" id="KAH9304141.1"/>
    </source>
</evidence>
<dbReference type="EMBL" id="JAHRHJ020000008">
    <property type="protein sequence ID" value="KAH9304141.1"/>
    <property type="molecule type" value="Genomic_DNA"/>
</dbReference>
<dbReference type="Proteomes" id="UP000824469">
    <property type="component" value="Unassembled WGS sequence"/>
</dbReference>
<keyword evidence="4" id="KW-1185">Reference proteome</keyword>